<feature type="compositionally biased region" description="Polar residues" evidence="1">
    <location>
        <begin position="1054"/>
        <end position="1072"/>
    </location>
</feature>
<feature type="compositionally biased region" description="Pro residues" evidence="1">
    <location>
        <begin position="904"/>
        <end position="914"/>
    </location>
</feature>
<proteinExistence type="predicted"/>
<feature type="region of interest" description="Disordered" evidence="1">
    <location>
        <begin position="409"/>
        <end position="434"/>
    </location>
</feature>
<accession>Q55XL8</accession>
<reference evidence="3 4" key="1">
    <citation type="journal article" date="2005" name="Science">
        <title>The genome of the basidiomycetous yeast and human pathogen Cryptococcus neoformans.</title>
        <authorList>
            <person name="Loftus B.J."/>
            <person name="Fung E."/>
            <person name="Roncaglia P."/>
            <person name="Rowley D."/>
            <person name="Amedeo P."/>
            <person name="Bruno D."/>
            <person name="Vamathevan J."/>
            <person name="Miranda M."/>
            <person name="Anderson I.J."/>
            <person name="Fraser J.A."/>
            <person name="Allen J.E."/>
            <person name="Bosdet I.E."/>
            <person name="Brent M.R."/>
            <person name="Chiu R."/>
            <person name="Doering T.L."/>
            <person name="Donlin M.J."/>
            <person name="D'Souza C.A."/>
            <person name="Fox D.S."/>
            <person name="Grinberg V."/>
            <person name="Fu J."/>
            <person name="Fukushima M."/>
            <person name="Haas B.J."/>
            <person name="Huang J.C."/>
            <person name="Janbon G."/>
            <person name="Jones S.J."/>
            <person name="Koo H.L."/>
            <person name="Krzywinski M.I."/>
            <person name="Kwon-Chung J.K."/>
            <person name="Lengeler K.B."/>
            <person name="Maiti R."/>
            <person name="Marra M.A."/>
            <person name="Marra R.E."/>
            <person name="Mathewson C.A."/>
            <person name="Mitchell T.G."/>
            <person name="Pertea M."/>
            <person name="Riggs F.R."/>
            <person name="Salzberg S.L."/>
            <person name="Schein J.E."/>
            <person name="Shvartsbeyn A."/>
            <person name="Shin H."/>
            <person name="Shumway M."/>
            <person name="Specht C.A."/>
            <person name="Suh B.B."/>
            <person name="Tenney A."/>
            <person name="Utterback T.R."/>
            <person name="Wickes B.L."/>
            <person name="Wortman J.R."/>
            <person name="Wye N.H."/>
            <person name="Kronstad J.W."/>
            <person name="Lodge J.K."/>
            <person name="Heitman J."/>
            <person name="Davis R.W."/>
            <person name="Fraser C.M."/>
            <person name="Hyman R.W."/>
        </authorList>
    </citation>
    <scope>NUCLEOTIDE SEQUENCE [LARGE SCALE GENOMIC DNA]</scope>
    <source>
        <strain evidence="4">JEC21 / ATCC MYA-565</strain>
    </source>
</reference>
<feature type="region of interest" description="Disordered" evidence="1">
    <location>
        <begin position="669"/>
        <end position="921"/>
    </location>
</feature>
<accession>Q5KMB7</accession>
<keyword evidence="4" id="KW-1185">Reference proteome</keyword>
<dbReference type="InParanoid" id="Q5KMB7"/>
<dbReference type="Proteomes" id="UP000002149">
    <property type="component" value="Chromosome 2"/>
</dbReference>
<dbReference type="SUPFAM" id="SSF50729">
    <property type="entry name" value="PH domain-like"/>
    <property type="match status" value="1"/>
</dbReference>
<evidence type="ECO:0000259" key="2">
    <source>
        <dbReference type="PROSITE" id="PS50003"/>
    </source>
</evidence>
<feature type="compositionally biased region" description="Polar residues" evidence="1">
    <location>
        <begin position="674"/>
        <end position="692"/>
    </location>
</feature>
<sequence length="1288" mass="138046">MPLFFQRSRRASEAPPALHPPDPQVHKRLSIDATSNTDHNPPFSSMNSTKLKTLLGAGPGSGSQSGTPKKERMKKKLTTPSMFFRRNSSSSPEPPRQSSTSLDQGSHGLPGSAPVATRPGNELAMADYRDSAQKLSTKPVNAGYFPSATVVPDNFILSHTVSPETSSPLSQESVSPNARTRPLSRTWQPSYPLVLPDEGYAEVPPNELVPLTTGPDIVSATNDENAKRRSTDAQMLDSRPTTKQQEMVVVPPEPQLPTPPLSGRVSPETGSQNEVDTSQRRPSLALNISDEVLTPKALQPVSREQGNIKTSVAGADSQMLSGNVHPPKTHSQDILAIAPYPITHHTASSIPSISAPPATPSSTMSSSSSPVRMSHPGLSVRKTTVIHSPPMPQPIRNLPTLTNLASLAGDTSSPTPTATPGWGELAKEGGPKTPGGGIMRSPITMMNGARTPALGSFTLNLPPGKAKKTPMTEQELRKARRAMPVMLRQPSTVPSNEDDEGGDAGDDDDEEESEDGVGSDGDSDNDSEAETTRNPSTVDSSLMGFAGRLARKTRTGSSSQVGEMAKSAVTEEGDVSGSRVSNASTDIRHESDFPRFSNMSNVPGSTIIPKANGKSVWSLSTPCEKSESTSWAQFSNEGTPVQDVVPTVIVDTGNAQPTAGAAAAIARATLERGQPSNPSTLTTTSRCSSGYFDSQPSSSGPSAMPSPLPRLDKGKGKDAAVDSGLAASVTAPRVEDEEERSVLEEESEVEEDARREELGASSEDTSEVSTEGGTPSVEANDTVESTVQPPPSQQAPQRPSLYTQTSISMINLPPKPQDSGDSTAGRMLVKPKLETVKSGEQMPFRISLPPQQEPTGPGGILSPQEWAKPPPTPAAGLNGFNLSVAGKDKQKELKRRRSADDLVAPPPKYEPPFPGTFIPKPRDEEGREKLPKYWCSVHIEGMLQRKMEFTGEKDLGTGPDGKKKVEKIQARDRSWKRYYFILHGTALLVYKFDPHRFPLKTDAPVPTIDDEDADEFLHVHPAPERRRRASSSSAIGPGNKRSSISADPGRRGSVDTTNSMTWRGTGDSTSPISIPIPGRRTSESNNTLGSGSYRRSSLSIVHNAENGDDVKDAALFNSQRRASTSGTNAAYPSSSYGSTNTPLSSHFQHNALVKQYSLNKTESGLAADYHKRKNVVRVRADGEQFLLQTESARDMVDWVEAFQAATNVAKDLDERPMPKIITLPRRRRRRNPAQQAAAAAVSNPANAAASGAINPREATMVQQALVAADEAERERERMLREDQEAAAT</sequence>
<dbReference type="HOGENOM" id="CLU_266470_0_0_1"/>
<dbReference type="KEGG" id="cne:CNB02250"/>
<feature type="compositionally biased region" description="Low complexity" evidence="1">
    <location>
        <begin position="348"/>
        <end position="370"/>
    </location>
</feature>
<feature type="region of interest" description="Disordered" evidence="1">
    <location>
        <begin position="1226"/>
        <end position="1255"/>
    </location>
</feature>
<feature type="compositionally biased region" description="Low complexity" evidence="1">
    <location>
        <begin position="1232"/>
        <end position="1255"/>
    </location>
</feature>
<feature type="region of interest" description="Disordered" evidence="1">
    <location>
        <begin position="1"/>
        <end position="119"/>
    </location>
</feature>
<dbReference type="PROSITE" id="PS50003">
    <property type="entry name" value="PH_DOMAIN"/>
    <property type="match status" value="1"/>
</dbReference>
<feature type="region of interest" description="Disordered" evidence="1">
    <location>
        <begin position="1019"/>
        <end position="1094"/>
    </location>
</feature>
<dbReference type="STRING" id="214684.Q5KMB7"/>
<feature type="compositionally biased region" description="Polar residues" evidence="1">
    <location>
        <begin position="409"/>
        <end position="418"/>
    </location>
</feature>
<feature type="region of interest" description="Disordered" evidence="1">
    <location>
        <begin position="1267"/>
        <end position="1288"/>
    </location>
</feature>
<feature type="compositionally biased region" description="Basic and acidic residues" evidence="1">
    <location>
        <begin position="710"/>
        <end position="720"/>
    </location>
</feature>
<feature type="compositionally biased region" description="Polar residues" evidence="1">
    <location>
        <begin position="32"/>
        <end position="51"/>
    </location>
</feature>
<feature type="compositionally biased region" description="Low complexity" evidence="1">
    <location>
        <begin position="85"/>
        <end position="101"/>
    </location>
</feature>
<feature type="region of interest" description="Disordered" evidence="1">
    <location>
        <begin position="162"/>
        <end position="184"/>
    </location>
</feature>
<feature type="domain" description="PH" evidence="2">
    <location>
        <begin position="936"/>
        <end position="1207"/>
    </location>
</feature>
<dbReference type="InterPro" id="IPR001849">
    <property type="entry name" value="PH_domain"/>
</dbReference>
<feature type="region of interest" description="Disordered" evidence="1">
    <location>
        <begin position="348"/>
        <end position="375"/>
    </location>
</feature>
<feature type="compositionally biased region" description="Acidic residues" evidence="1">
    <location>
        <begin position="496"/>
        <end position="529"/>
    </location>
</feature>
<evidence type="ECO:0000256" key="1">
    <source>
        <dbReference type="SAM" id="MobiDB-lite"/>
    </source>
</evidence>
<dbReference type="SMART" id="SM00233">
    <property type="entry name" value="PH"/>
    <property type="match status" value="1"/>
</dbReference>
<dbReference type="OrthoDB" id="5865767at2759"/>
<dbReference type="InterPro" id="IPR011993">
    <property type="entry name" value="PH-like_dom_sf"/>
</dbReference>
<evidence type="ECO:0000313" key="4">
    <source>
        <dbReference type="Proteomes" id="UP000002149"/>
    </source>
</evidence>
<feature type="compositionally biased region" description="Polar residues" evidence="1">
    <location>
        <begin position="767"/>
        <end position="787"/>
    </location>
</feature>
<feature type="compositionally biased region" description="Acidic residues" evidence="1">
    <location>
        <begin position="735"/>
        <end position="751"/>
    </location>
</feature>
<dbReference type="VEuPathDB" id="FungiDB:CNB02250"/>
<name>Q5KMB7_CRYD1</name>
<dbReference type="PaxDb" id="214684-Q5KMB7"/>
<dbReference type="PANTHER" id="PTHR37283:SF1">
    <property type="entry name" value="PH DOMAIN-CONTAINING PROTEIN YHR131C"/>
    <property type="match status" value="1"/>
</dbReference>
<gene>
    <name evidence="3" type="ordered locus">CNB02250</name>
</gene>
<dbReference type="eggNOG" id="ENOG502QUAB">
    <property type="taxonomic scope" value="Eukaryota"/>
</dbReference>
<feature type="region of interest" description="Disordered" evidence="1">
    <location>
        <begin position="211"/>
        <end position="283"/>
    </location>
</feature>
<feature type="compositionally biased region" description="Low complexity" evidence="1">
    <location>
        <begin position="694"/>
        <end position="705"/>
    </location>
</feature>
<organism evidence="3 4">
    <name type="scientific">Cryptococcus deneoformans (strain JEC21 / ATCC MYA-565)</name>
    <name type="common">Cryptococcus neoformans var. neoformans serotype D</name>
    <dbReference type="NCBI Taxonomy" id="214684"/>
    <lineage>
        <taxon>Eukaryota</taxon>
        <taxon>Fungi</taxon>
        <taxon>Dikarya</taxon>
        <taxon>Basidiomycota</taxon>
        <taxon>Agaricomycotina</taxon>
        <taxon>Tremellomycetes</taxon>
        <taxon>Tremellales</taxon>
        <taxon>Cryptococcaceae</taxon>
        <taxon>Cryptococcus</taxon>
        <taxon>Cryptococcus neoformans species complex</taxon>
    </lineage>
</organism>
<dbReference type="PANTHER" id="PTHR37283">
    <property type="entry name" value="PH DOMAIN-CONTAINING PROTEIN YHR131C"/>
    <property type="match status" value="1"/>
</dbReference>
<feature type="compositionally biased region" description="Pro residues" evidence="1">
    <location>
        <begin position="251"/>
        <end position="260"/>
    </location>
</feature>
<evidence type="ECO:0000313" key="3">
    <source>
        <dbReference type="EMBL" id="AAW41847.2"/>
    </source>
</evidence>
<dbReference type="GeneID" id="3255608"/>
<dbReference type="EMBL" id="AE017342">
    <property type="protein sequence ID" value="AAW41847.2"/>
    <property type="molecule type" value="Genomic_DNA"/>
</dbReference>
<feature type="compositionally biased region" description="Basic and acidic residues" evidence="1">
    <location>
        <begin position="1270"/>
        <end position="1288"/>
    </location>
</feature>
<protein>
    <recommendedName>
        <fullName evidence="2">PH domain-containing protein</fullName>
    </recommendedName>
</protein>
<dbReference type="RefSeq" id="XP_024512260.1">
    <property type="nucleotide sequence ID" value="XM_024656507.1"/>
</dbReference>
<dbReference type="Gene3D" id="2.30.29.30">
    <property type="entry name" value="Pleckstrin-homology domain (PH domain)/Phosphotyrosine-binding domain (PTB)"/>
    <property type="match status" value="2"/>
</dbReference>
<feature type="region of interest" description="Disordered" evidence="1">
    <location>
        <begin position="458"/>
        <end position="598"/>
    </location>
</feature>